<keyword evidence="3" id="KW-1185">Reference proteome</keyword>
<dbReference type="RefSeq" id="WP_015300402.1">
    <property type="nucleotide sequence ID" value="NC_019964.1"/>
</dbReference>
<feature type="transmembrane region" description="Helical" evidence="1">
    <location>
        <begin position="76"/>
        <end position="97"/>
    </location>
</feature>
<evidence type="ECO:0000256" key="1">
    <source>
        <dbReference type="SAM" id="Phobius"/>
    </source>
</evidence>
<feature type="transmembrane region" description="Helical" evidence="1">
    <location>
        <begin position="43"/>
        <end position="69"/>
    </location>
</feature>
<dbReference type="STRING" id="797302.Halru_1126"/>
<dbReference type="OrthoDB" id="380301at2157"/>
<organism evidence="2 3">
    <name type="scientific">Halovivax ruber (strain DSM 18193 / JCM 13892 / XH-70)</name>
    <dbReference type="NCBI Taxonomy" id="797302"/>
    <lineage>
        <taxon>Archaea</taxon>
        <taxon>Methanobacteriati</taxon>
        <taxon>Methanobacteriota</taxon>
        <taxon>Stenosarchaea group</taxon>
        <taxon>Halobacteria</taxon>
        <taxon>Halobacteriales</taxon>
        <taxon>Natrialbaceae</taxon>
        <taxon>Halovivax</taxon>
    </lineage>
</organism>
<keyword evidence="1" id="KW-0472">Membrane</keyword>
<reference evidence="2" key="1">
    <citation type="submission" date="2011-09" db="EMBL/GenBank/DDBJ databases">
        <title>Complete sequence of Halovivax ruber XH-70.</title>
        <authorList>
            <consortium name="US DOE Joint Genome Institute"/>
            <person name="Lucas S."/>
            <person name="Han J."/>
            <person name="Lapidus A."/>
            <person name="Cheng J.-F."/>
            <person name="Goodwin L."/>
            <person name="Pitluck S."/>
            <person name="Peters L."/>
            <person name="Mikhailova N."/>
            <person name="Davenport K."/>
            <person name="Detter J.C."/>
            <person name="Han C."/>
            <person name="Tapia R."/>
            <person name="Land M."/>
            <person name="Hauser L."/>
            <person name="Kyrpides N."/>
            <person name="Ivanova N."/>
            <person name="Pagani I."/>
            <person name="Sproer C."/>
            <person name="Anderson I."/>
            <person name="Woyke T."/>
        </authorList>
    </citation>
    <scope>NUCLEOTIDE SEQUENCE</scope>
    <source>
        <strain evidence="2">XH-70</strain>
    </source>
</reference>
<keyword evidence="1" id="KW-0812">Transmembrane</keyword>
<protein>
    <submittedName>
        <fullName evidence="2">Uncharacterized protein</fullName>
    </submittedName>
</protein>
<dbReference type="GeneID" id="14375380"/>
<evidence type="ECO:0000313" key="2">
    <source>
        <dbReference type="EMBL" id="AGB15743.1"/>
    </source>
</evidence>
<evidence type="ECO:0000313" key="3">
    <source>
        <dbReference type="Proteomes" id="UP000010846"/>
    </source>
</evidence>
<dbReference type="KEGG" id="hru:Halru_1126"/>
<dbReference type="AlphaFoldDB" id="L0IA91"/>
<dbReference type="HOGENOM" id="CLU_1792080_0_0_2"/>
<keyword evidence="1" id="KW-1133">Transmembrane helix</keyword>
<name>L0IA91_HALRX</name>
<accession>L0IA91</accession>
<dbReference type="EMBL" id="CP003050">
    <property type="protein sequence ID" value="AGB15743.1"/>
    <property type="molecule type" value="Genomic_DNA"/>
</dbReference>
<dbReference type="Proteomes" id="UP000010846">
    <property type="component" value="Chromosome"/>
</dbReference>
<proteinExistence type="predicted"/>
<gene>
    <name evidence="2" type="ordered locus">Halru_1126</name>
</gene>
<sequence>MSTRSSGHVGLSLLLAGFGLYLPLSYGYSLWVAPTGKAGAAGRLWLGAFVVLVVLASVLGIVSGLLVWARSQRGRTLGYLFVLTWVLLEALALWGWIEGPLIAPVVVRDPMAPAVRLWVALSIGLFIWGWASEYLTSPSTQDPA</sequence>
<feature type="transmembrane region" description="Helical" evidence="1">
    <location>
        <begin position="117"/>
        <end position="136"/>
    </location>
</feature>